<evidence type="ECO:0000313" key="12">
    <source>
        <dbReference type="Proteomes" id="UP000800041"/>
    </source>
</evidence>
<comment type="similarity">
    <text evidence="7">Belongs to the type 2 lipid phosphate phosphatase family.</text>
</comment>
<dbReference type="Gene3D" id="1.20.144.10">
    <property type="entry name" value="Phosphatidic acid phosphatase type 2/haloperoxidase"/>
    <property type="match status" value="1"/>
</dbReference>
<evidence type="ECO:0000256" key="9">
    <source>
        <dbReference type="SAM" id="Phobius"/>
    </source>
</evidence>
<feature type="transmembrane region" description="Helical" evidence="9">
    <location>
        <begin position="256"/>
        <end position="275"/>
    </location>
</feature>
<comment type="subcellular location">
    <subcellularLocation>
        <location evidence="1">Endoplasmic reticulum membrane</location>
        <topology evidence="1">Multi-pass membrane protein</topology>
    </subcellularLocation>
</comment>
<dbReference type="InterPro" id="IPR000326">
    <property type="entry name" value="PAP2/HPO"/>
</dbReference>
<dbReference type="Pfam" id="PF01569">
    <property type="entry name" value="PAP2"/>
    <property type="match status" value="1"/>
</dbReference>
<evidence type="ECO:0000313" key="11">
    <source>
        <dbReference type="EMBL" id="KAF1990846.1"/>
    </source>
</evidence>
<reference evidence="11" key="1">
    <citation type="journal article" date="2020" name="Stud. Mycol.">
        <title>101 Dothideomycetes genomes: a test case for predicting lifestyles and emergence of pathogens.</title>
        <authorList>
            <person name="Haridas S."/>
            <person name="Albert R."/>
            <person name="Binder M."/>
            <person name="Bloem J."/>
            <person name="Labutti K."/>
            <person name="Salamov A."/>
            <person name="Andreopoulos B."/>
            <person name="Baker S."/>
            <person name="Barry K."/>
            <person name="Bills G."/>
            <person name="Bluhm B."/>
            <person name="Cannon C."/>
            <person name="Castanera R."/>
            <person name="Culley D."/>
            <person name="Daum C."/>
            <person name="Ezra D."/>
            <person name="Gonzalez J."/>
            <person name="Henrissat B."/>
            <person name="Kuo A."/>
            <person name="Liang C."/>
            <person name="Lipzen A."/>
            <person name="Lutzoni F."/>
            <person name="Magnuson J."/>
            <person name="Mondo S."/>
            <person name="Nolan M."/>
            <person name="Ohm R."/>
            <person name="Pangilinan J."/>
            <person name="Park H.-J."/>
            <person name="Ramirez L."/>
            <person name="Alfaro M."/>
            <person name="Sun H."/>
            <person name="Tritt A."/>
            <person name="Yoshinaga Y."/>
            <person name="Zwiers L.-H."/>
            <person name="Turgeon B."/>
            <person name="Goodwin S."/>
            <person name="Spatafora J."/>
            <person name="Crous P."/>
            <person name="Grigoriev I."/>
        </authorList>
    </citation>
    <scope>NUCLEOTIDE SEQUENCE</scope>
    <source>
        <strain evidence="11">CBS 113979</strain>
    </source>
</reference>
<keyword evidence="3" id="KW-0378">Hydrolase</keyword>
<keyword evidence="2 9" id="KW-0812">Transmembrane</keyword>
<dbReference type="OrthoDB" id="301434at2759"/>
<feature type="transmembrane region" description="Helical" evidence="9">
    <location>
        <begin position="92"/>
        <end position="114"/>
    </location>
</feature>
<evidence type="ECO:0000256" key="6">
    <source>
        <dbReference type="ARBA" id="ARBA00023136"/>
    </source>
</evidence>
<gene>
    <name evidence="11" type="ORF">K402DRAFT_417595</name>
</gene>
<evidence type="ECO:0000256" key="7">
    <source>
        <dbReference type="ARBA" id="ARBA00038324"/>
    </source>
</evidence>
<accession>A0A6G1HC95</accession>
<dbReference type="SUPFAM" id="SSF48317">
    <property type="entry name" value="Acid phosphatase/Vanadium-dependent haloperoxidase"/>
    <property type="match status" value="1"/>
</dbReference>
<feature type="region of interest" description="Disordered" evidence="8">
    <location>
        <begin position="459"/>
        <end position="491"/>
    </location>
</feature>
<evidence type="ECO:0000256" key="3">
    <source>
        <dbReference type="ARBA" id="ARBA00022801"/>
    </source>
</evidence>
<dbReference type="Proteomes" id="UP000800041">
    <property type="component" value="Unassembled WGS sequence"/>
</dbReference>
<keyword evidence="12" id="KW-1185">Reference proteome</keyword>
<proteinExistence type="inferred from homology"/>
<keyword evidence="4" id="KW-0256">Endoplasmic reticulum</keyword>
<dbReference type="GO" id="GO:0005789">
    <property type="term" value="C:endoplasmic reticulum membrane"/>
    <property type="evidence" value="ECO:0007669"/>
    <property type="project" value="UniProtKB-SubCell"/>
</dbReference>
<sequence>MTMKLSGAAGYQKSKESRNNRTNRNNNAAAVASQKGPAKRYDAGMRDLDHYVNRLPRWRYELRQRLIPIVRAETPYLALMQQKLRNPTLDSYFAFTANLGTHTFFMIMLPILFWCGYTDLGKAMTHMLAAGVFWSGYIKDMLCLPRPLSPPLQRITMSGSAALEYGFPSTHSTNAVSVAVYAINMMQKVDPSAWTTTHTVLQTLLYWYAFSIVIGRMYCGMHGFFDVVIGTLLGAAIAAMEITYGQKFDNWVCNDTYTNVLIVTLVILALIRMHPEPADDCPCFDDSVAFAAVIIGVEVGAWHFASTRFALAHPVPATVPYSLEILGWFKTCVRILLGVLIIFAWRGTTKPLLLRFLPPVFRVFETLNINLPRKFFTNASQYTKIPSPLHMDDNILPPAREIPSLISNTLRHPRRRAISIGPQSEADAYETLAYRSSRRKLSLSTPKLEKSGFLFPVQDARITGSKPRSPSPYNRKPPPDTEPFPENPVMNLLPTPLASRVQSYEQMMGTGDASVFEEPLMTPPASDVGSENNASDLGRTASFQRKEEIRKEDNENKEMFKRLERPRVRYDVEVITKLVVYAGIAWLAVEGNPILFELCGLGMAR</sequence>
<feature type="transmembrane region" description="Helical" evidence="9">
    <location>
        <begin position="224"/>
        <end position="244"/>
    </location>
</feature>
<feature type="transmembrane region" description="Helical" evidence="9">
    <location>
        <begin position="325"/>
        <end position="345"/>
    </location>
</feature>
<protein>
    <recommendedName>
        <fullName evidence="10">Phosphatidic acid phosphatase type 2/haloperoxidase domain-containing protein</fullName>
    </recommendedName>
</protein>
<feature type="compositionally biased region" description="Low complexity" evidence="8">
    <location>
        <begin position="20"/>
        <end position="30"/>
    </location>
</feature>
<name>A0A6G1HC95_9PEZI</name>
<dbReference type="InterPro" id="IPR036938">
    <property type="entry name" value="PAP2/HPO_sf"/>
</dbReference>
<keyword evidence="6 9" id="KW-0472">Membrane</keyword>
<evidence type="ECO:0000256" key="2">
    <source>
        <dbReference type="ARBA" id="ARBA00022692"/>
    </source>
</evidence>
<evidence type="ECO:0000256" key="4">
    <source>
        <dbReference type="ARBA" id="ARBA00022824"/>
    </source>
</evidence>
<feature type="domain" description="Phosphatidic acid phosphatase type 2/haloperoxidase" evidence="10">
    <location>
        <begin position="122"/>
        <end position="242"/>
    </location>
</feature>
<dbReference type="PANTHER" id="PTHR14969">
    <property type="entry name" value="SPHINGOSINE-1-PHOSPHATE PHOSPHOHYDROLASE"/>
    <property type="match status" value="1"/>
</dbReference>
<evidence type="ECO:0000256" key="1">
    <source>
        <dbReference type="ARBA" id="ARBA00004477"/>
    </source>
</evidence>
<feature type="transmembrane region" description="Helical" evidence="9">
    <location>
        <begin position="287"/>
        <end position="305"/>
    </location>
</feature>
<dbReference type="CDD" id="cd03388">
    <property type="entry name" value="PAP2_SPPase1"/>
    <property type="match status" value="1"/>
</dbReference>
<dbReference type="EMBL" id="ML977141">
    <property type="protein sequence ID" value="KAF1990846.1"/>
    <property type="molecule type" value="Genomic_DNA"/>
</dbReference>
<feature type="region of interest" description="Disordered" evidence="8">
    <location>
        <begin position="1"/>
        <end position="37"/>
    </location>
</feature>
<dbReference type="AlphaFoldDB" id="A0A6G1HC95"/>
<keyword evidence="5 9" id="KW-1133">Transmembrane helix</keyword>
<dbReference type="PANTHER" id="PTHR14969:SF28">
    <property type="entry name" value="DIHYDROSPHINGOSINE 1-PHOSPHATE PHOSPHATASE LCB3-RELATED"/>
    <property type="match status" value="1"/>
</dbReference>
<evidence type="ECO:0000256" key="8">
    <source>
        <dbReference type="SAM" id="MobiDB-lite"/>
    </source>
</evidence>
<organism evidence="11 12">
    <name type="scientific">Aulographum hederae CBS 113979</name>
    <dbReference type="NCBI Taxonomy" id="1176131"/>
    <lineage>
        <taxon>Eukaryota</taxon>
        <taxon>Fungi</taxon>
        <taxon>Dikarya</taxon>
        <taxon>Ascomycota</taxon>
        <taxon>Pezizomycotina</taxon>
        <taxon>Dothideomycetes</taxon>
        <taxon>Pleosporomycetidae</taxon>
        <taxon>Aulographales</taxon>
        <taxon>Aulographaceae</taxon>
    </lineage>
</organism>
<evidence type="ECO:0000256" key="5">
    <source>
        <dbReference type="ARBA" id="ARBA00022989"/>
    </source>
</evidence>
<dbReference type="SMART" id="SM00014">
    <property type="entry name" value="acidPPc"/>
    <property type="match status" value="1"/>
</dbReference>
<dbReference type="GO" id="GO:0042392">
    <property type="term" value="F:sphingosine-1-phosphate phosphatase activity"/>
    <property type="evidence" value="ECO:0007669"/>
    <property type="project" value="TreeGrafter"/>
</dbReference>
<evidence type="ECO:0000259" key="10">
    <source>
        <dbReference type="SMART" id="SM00014"/>
    </source>
</evidence>